<evidence type="ECO:0000313" key="5">
    <source>
        <dbReference type="Proteomes" id="UP000027142"/>
    </source>
</evidence>
<dbReference type="SUPFAM" id="SSF55347">
    <property type="entry name" value="Glyceraldehyde-3-phosphate dehydrogenase-like, C-terminal domain"/>
    <property type="match status" value="1"/>
</dbReference>
<dbReference type="GO" id="GO:0000166">
    <property type="term" value="F:nucleotide binding"/>
    <property type="evidence" value="ECO:0007669"/>
    <property type="project" value="InterPro"/>
</dbReference>
<proteinExistence type="inferred from homology"/>
<dbReference type="STRING" id="1246626.BleG1_0314"/>
<dbReference type="KEGG" id="ble:BleG1_0314"/>
<evidence type="ECO:0000259" key="2">
    <source>
        <dbReference type="Pfam" id="PF01408"/>
    </source>
</evidence>
<evidence type="ECO:0000313" key="4">
    <source>
        <dbReference type="EMBL" id="AIC92922.1"/>
    </source>
</evidence>
<dbReference type="Proteomes" id="UP000027142">
    <property type="component" value="Chromosome"/>
</dbReference>
<dbReference type="InterPro" id="IPR000683">
    <property type="entry name" value="Gfo/Idh/MocA-like_OxRdtase_N"/>
</dbReference>
<accession>A0A060LRZ1</accession>
<comment type="similarity">
    <text evidence="1">Belongs to the Gfo/Idh/MocA family.</text>
</comment>
<dbReference type="AlphaFoldDB" id="A0A060LRZ1"/>
<dbReference type="HOGENOM" id="CLU_023194_1_4_9"/>
<organism evidence="4 5">
    <name type="scientific">Shouchella lehensis G1</name>
    <dbReference type="NCBI Taxonomy" id="1246626"/>
    <lineage>
        <taxon>Bacteria</taxon>
        <taxon>Bacillati</taxon>
        <taxon>Bacillota</taxon>
        <taxon>Bacilli</taxon>
        <taxon>Bacillales</taxon>
        <taxon>Bacillaceae</taxon>
        <taxon>Shouchella</taxon>
    </lineage>
</organism>
<dbReference type="InterPro" id="IPR004104">
    <property type="entry name" value="Gfo/Idh/MocA-like_OxRdtase_C"/>
</dbReference>
<name>A0A060LRZ1_9BACI</name>
<dbReference type="InterPro" id="IPR036291">
    <property type="entry name" value="NAD(P)-bd_dom_sf"/>
</dbReference>
<gene>
    <name evidence="4" type="ORF">BleG1_0314</name>
</gene>
<dbReference type="PATRIC" id="fig|1246626.3.peg.302"/>
<dbReference type="PANTHER" id="PTHR43249">
    <property type="entry name" value="UDP-N-ACETYL-2-AMINO-2-DEOXY-D-GLUCURONATE OXIDASE"/>
    <property type="match status" value="1"/>
</dbReference>
<dbReference type="InterPro" id="IPR052515">
    <property type="entry name" value="Gfo/Idh/MocA_Oxidoreductase"/>
</dbReference>
<dbReference type="eggNOG" id="COG0673">
    <property type="taxonomic scope" value="Bacteria"/>
</dbReference>
<dbReference type="Pfam" id="PF01408">
    <property type="entry name" value="GFO_IDH_MocA"/>
    <property type="match status" value="1"/>
</dbReference>
<protein>
    <submittedName>
        <fullName evidence="4">Oxidoreductase</fullName>
    </submittedName>
</protein>
<feature type="domain" description="Gfo/Idh/MocA-like oxidoreductase N-terminal" evidence="2">
    <location>
        <begin position="2"/>
        <end position="121"/>
    </location>
</feature>
<dbReference type="PANTHER" id="PTHR43249:SF1">
    <property type="entry name" value="D-GLUCOSIDE 3-DEHYDROGENASE"/>
    <property type="match status" value="1"/>
</dbReference>
<feature type="domain" description="Gfo/Idh/MocA-like oxidoreductase C-terminal" evidence="3">
    <location>
        <begin position="134"/>
        <end position="350"/>
    </location>
</feature>
<evidence type="ECO:0000259" key="3">
    <source>
        <dbReference type="Pfam" id="PF02894"/>
    </source>
</evidence>
<keyword evidence="5" id="KW-1185">Reference proteome</keyword>
<sequence length="350" mass="38897">MMKVVVIGLGSISEMHIKSYIQNEQVELYGLCDQNESRAQEKATHYNVKHVFTDPEEVFNHPEVDGVSICTWNRTHADLAIRALRAGKHVLVEKPISMTVQEAEKVQEAVKETGKTLQVGYVRRFGTNAQVLKTFIDDGKLGDIYYAKASLLRRLGNPGGWFADKERSGGGPIIDLGVHIIDSCWYLMGRPKVKSITGHVYDQLGNRSNVKNLSFYKTADYDASLNTVEDLANALITFENGSSLMVDVSYSLHTKKDQLGMQIFGTKGGAELEPELLLVMEENDTILNVEPQIDHRSFDFDNAFQKQIDAFVEACITGGPSPAPVEDGLEIMKILEGIYQASAQKKPVEL</sequence>
<evidence type="ECO:0000256" key="1">
    <source>
        <dbReference type="ARBA" id="ARBA00010928"/>
    </source>
</evidence>
<dbReference type="Gene3D" id="3.30.360.10">
    <property type="entry name" value="Dihydrodipicolinate Reductase, domain 2"/>
    <property type="match status" value="1"/>
</dbReference>
<dbReference type="SUPFAM" id="SSF51735">
    <property type="entry name" value="NAD(P)-binding Rossmann-fold domains"/>
    <property type="match status" value="1"/>
</dbReference>
<dbReference type="Pfam" id="PF02894">
    <property type="entry name" value="GFO_IDH_MocA_C"/>
    <property type="match status" value="1"/>
</dbReference>
<reference evidence="4 5" key="1">
    <citation type="journal article" date="2014" name="Gene">
        <title>A comparative genomic analysis of the alkalitolerant soil bacterium Bacillus lehensis G1.</title>
        <authorList>
            <person name="Noor Y.M."/>
            <person name="Samsulrizal N.H."/>
            <person name="Jema'on N.A."/>
            <person name="Low K.O."/>
            <person name="Ramli A.N."/>
            <person name="Alias N.I."/>
            <person name="Damis S.I."/>
            <person name="Fuzi S.F."/>
            <person name="Isa M.N."/>
            <person name="Murad A.M."/>
            <person name="Raih M.F."/>
            <person name="Bakar F.D."/>
            <person name="Najimudin N."/>
            <person name="Mahadi N.M."/>
            <person name="Illias R.M."/>
        </authorList>
    </citation>
    <scope>NUCLEOTIDE SEQUENCE [LARGE SCALE GENOMIC DNA]</scope>
    <source>
        <strain evidence="4 5">G1</strain>
    </source>
</reference>
<dbReference type="EMBL" id="CP003923">
    <property type="protein sequence ID" value="AIC92922.1"/>
    <property type="molecule type" value="Genomic_DNA"/>
</dbReference>
<dbReference type="Gene3D" id="3.40.50.720">
    <property type="entry name" value="NAD(P)-binding Rossmann-like Domain"/>
    <property type="match status" value="1"/>
</dbReference>